<name>A0A3B0SP56_9ZZZZ</name>
<dbReference type="InterPro" id="IPR027379">
    <property type="entry name" value="CLS_N"/>
</dbReference>
<dbReference type="GO" id="GO:0005886">
    <property type="term" value="C:plasma membrane"/>
    <property type="evidence" value="ECO:0007669"/>
    <property type="project" value="UniProtKB-SubCell"/>
</dbReference>
<feature type="transmembrane region" description="Helical" evidence="6">
    <location>
        <begin position="42"/>
        <end position="62"/>
    </location>
</feature>
<evidence type="ECO:0000256" key="5">
    <source>
        <dbReference type="ARBA" id="ARBA00023136"/>
    </source>
</evidence>
<keyword evidence="3 6" id="KW-0812">Transmembrane</keyword>
<evidence type="ECO:0000256" key="6">
    <source>
        <dbReference type="SAM" id="Phobius"/>
    </source>
</evidence>
<protein>
    <recommendedName>
        <fullName evidence="7">Cardiolipin synthase N-terminal domain-containing protein</fullName>
    </recommendedName>
</protein>
<proteinExistence type="predicted"/>
<reference evidence="8" key="1">
    <citation type="submission" date="2018-06" db="EMBL/GenBank/DDBJ databases">
        <authorList>
            <person name="Zhirakovskaya E."/>
        </authorList>
    </citation>
    <scope>NUCLEOTIDE SEQUENCE</scope>
</reference>
<dbReference type="AlphaFoldDB" id="A0A3B0SP56"/>
<evidence type="ECO:0000259" key="7">
    <source>
        <dbReference type="Pfam" id="PF13396"/>
    </source>
</evidence>
<sequence>MNFWQLVMLMAWLSFFVVFVWAIVSVFVDVVRREDVSGPETVGWIVLVLFVPLIGILIYVATRPKLSREEQRDVDAYEQSVRSDGVSVAERIADLARLHEEGSLTDEEYATLKAEAIS</sequence>
<dbReference type="Pfam" id="PF13396">
    <property type="entry name" value="PLDc_N"/>
    <property type="match status" value="1"/>
</dbReference>
<dbReference type="EMBL" id="UOEI01000515">
    <property type="protein sequence ID" value="VAW07248.1"/>
    <property type="molecule type" value="Genomic_DNA"/>
</dbReference>
<keyword evidence="5 6" id="KW-0472">Membrane</keyword>
<gene>
    <name evidence="8" type="ORF">MNBD_ACTINO01-2524</name>
</gene>
<comment type="subcellular location">
    <subcellularLocation>
        <location evidence="1">Cell membrane</location>
        <topology evidence="1">Multi-pass membrane protein</topology>
    </subcellularLocation>
</comment>
<evidence type="ECO:0000313" key="8">
    <source>
        <dbReference type="EMBL" id="VAW07248.1"/>
    </source>
</evidence>
<keyword evidence="4 6" id="KW-1133">Transmembrane helix</keyword>
<evidence type="ECO:0000256" key="3">
    <source>
        <dbReference type="ARBA" id="ARBA00022692"/>
    </source>
</evidence>
<organism evidence="8">
    <name type="scientific">hydrothermal vent metagenome</name>
    <dbReference type="NCBI Taxonomy" id="652676"/>
    <lineage>
        <taxon>unclassified sequences</taxon>
        <taxon>metagenomes</taxon>
        <taxon>ecological metagenomes</taxon>
    </lineage>
</organism>
<feature type="transmembrane region" description="Helical" evidence="6">
    <location>
        <begin position="7"/>
        <end position="30"/>
    </location>
</feature>
<feature type="domain" description="Cardiolipin synthase N-terminal" evidence="7">
    <location>
        <begin position="19"/>
        <end position="61"/>
    </location>
</feature>
<evidence type="ECO:0000256" key="4">
    <source>
        <dbReference type="ARBA" id="ARBA00022989"/>
    </source>
</evidence>
<evidence type="ECO:0000256" key="2">
    <source>
        <dbReference type="ARBA" id="ARBA00022475"/>
    </source>
</evidence>
<accession>A0A3B0SP56</accession>
<evidence type="ECO:0000256" key="1">
    <source>
        <dbReference type="ARBA" id="ARBA00004651"/>
    </source>
</evidence>
<keyword evidence="2" id="KW-1003">Cell membrane</keyword>